<reference evidence="2" key="1">
    <citation type="submission" date="2016-11" db="UniProtKB">
        <authorList>
            <consortium name="WormBaseParasite"/>
        </authorList>
    </citation>
    <scope>IDENTIFICATION</scope>
    <source>
        <strain evidence="2">KR3021</strain>
    </source>
</reference>
<name>A0AC35UA56_9BILA</name>
<dbReference type="WBParaSite" id="RSKR_0000946400.1">
    <property type="protein sequence ID" value="RSKR_0000946400.1"/>
    <property type="gene ID" value="RSKR_0000946400"/>
</dbReference>
<protein>
    <submittedName>
        <fullName evidence="2">Mannosyltransferase</fullName>
    </submittedName>
</protein>
<proteinExistence type="predicted"/>
<evidence type="ECO:0000313" key="1">
    <source>
        <dbReference type="Proteomes" id="UP000095286"/>
    </source>
</evidence>
<accession>A0AC35UA56</accession>
<organism evidence="1 2">
    <name type="scientific">Rhabditophanes sp. KR3021</name>
    <dbReference type="NCBI Taxonomy" id="114890"/>
    <lineage>
        <taxon>Eukaryota</taxon>
        <taxon>Metazoa</taxon>
        <taxon>Ecdysozoa</taxon>
        <taxon>Nematoda</taxon>
        <taxon>Chromadorea</taxon>
        <taxon>Rhabditida</taxon>
        <taxon>Tylenchina</taxon>
        <taxon>Panagrolaimomorpha</taxon>
        <taxon>Strongyloidoidea</taxon>
        <taxon>Alloionematidae</taxon>
        <taxon>Rhabditophanes</taxon>
    </lineage>
</organism>
<dbReference type="Proteomes" id="UP000095286">
    <property type="component" value="Unplaced"/>
</dbReference>
<evidence type="ECO:0000313" key="2">
    <source>
        <dbReference type="WBParaSite" id="RSKR_0000946400.1"/>
    </source>
</evidence>
<sequence>MTKRTVQSIKRHNNRTNQTTEKVQSGEDEYSKIEVVAHEKLYVPSDELDSDWKPACNTVFKILLSVRMAAAMYSIISDCDEVYNYWEPLHLFLYGEGLQTWEYSPVYAIRSYFYIYIHSVPAQFFQSLMPDSKIFVFMCIRCTIGFFCATADTLLYYTLTKKFSNSIGAIFIVFTIFGTGMFIASTSFLPSSFSMIMTSLSMAAYLSDNYFLSIYCIATSTLLGWPFAAVLGLPIIAHMVFIYTRKYLLKFVLYALISGVAVAGPMIYFDTLHFGKTVFAPLNIILYNVFSSHGPDLYGTAPLSYYIKNLLLNWNIAFPLLFLSIPLGLFHYNKVRQENPKIFKRISHDSFAPLLLIFCTIGLWFFIFFLQPHKEERFMYPIYPLISILAAVGLEGLSRFIKNNNVIYLALVIFTVTSISRSFALSKNYGAPIELFKLYNDYMVDHQNDMNFAVMNDPVNFCVGDEWYEVPSSFFLPGKMIDRFKRKRGIKLQFVKDGFRGLLPKYYAQGKLMDITKAIPSDMNDQNKEETSRYIKLQDCNFLLKLVKEEDSKYKEILTEFEPIVELPYLNAEKTPSLARAFYIPIYSDKKSIWASYKILKRR</sequence>